<organism evidence="1 2">
    <name type="scientific">Romanomermis culicivorax</name>
    <name type="common">Nematode worm</name>
    <dbReference type="NCBI Taxonomy" id="13658"/>
    <lineage>
        <taxon>Eukaryota</taxon>
        <taxon>Metazoa</taxon>
        <taxon>Ecdysozoa</taxon>
        <taxon>Nematoda</taxon>
        <taxon>Enoplea</taxon>
        <taxon>Dorylaimia</taxon>
        <taxon>Mermithida</taxon>
        <taxon>Mermithoidea</taxon>
        <taxon>Mermithidae</taxon>
        <taxon>Romanomermis</taxon>
    </lineage>
</organism>
<evidence type="ECO:0000313" key="1">
    <source>
        <dbReference type="Proteomes" id="UP000887565"/>
    </source>
</evidence>
<evidence type="ECO:0000313" key="2">
    <source>
        <dbReference type="WBParaSite" id="nRc.2.0.1.t13648-RA"/>
    </source>
</evidence>
<proteinExistence type="predicted"/>
<protein>
    <submittedName>
        <fullName evidence="2">Uncharacterized protein</fullName>
    </submittedName>
</protein>
<dbReference type="Proteomes" id="UP000887565">
    <property type="component" value="Unplaced"/>
</dbReference>
<sequence>MKNKAETMGALNIIDHIHSASLGGDDACSPARREGQYYDSLIIKSKITDDPRLKAQVRLEGEKEKALIPGDNDAKLEIREAKRSTHFQNCQG</sequence>
<keyword evidence="1" id="KW-1185">Reference proteome</keyword>
<dbReference type="AlphaFoldDB" id="A0A915IIH0"/>
<accession>A0A915IIH0</accession>
<dbReference type="WBParaSite" id="nRc.2.0.1.t13648-RA">
    <property type="protein sequence ID" value="nRc.2.0.1.t13648-RA"/>
    <property type="gene ID" value="nRc.2.0.1.g13648"/>
</dbReference>
<reference evidence="2" key="1">
    <citation type="submission" date="2022-11" db="UniProtKB">
        <authorList>
            <consortium name="WormBaseParasite"/>
        </authorList>
    </citation>
    <scope>IDENTIFICATION</scope>
</reference>
<name>A0A915IIH0_ROMCU</name>